<dbReference type="PANTHER" id="PTHR14490:SF5">
    <property type="entry name" value="PROTEIN KRI1 HOMOLOG"/>
    <property type="match status" value="1"/>
</dbReference>
<dbReference type="InterPro" id="IPR018034">
    <property type="entry name" value="Kri1"/>
</dbReference>
<gene>
    <name evidence="4" type="ORF">QBZ16_001372</name>
</gene>
<dbReference type="InterPro" id="IPR024626">
    <property type="entry name" value="Kri1-like_C"/>
</dbReference>
<comment type="similarity">
    <text evidence="1">Belongs to the KRI1 family.</text>
</comment>
<evidence type="ECO:0000259" key="3">
    <source>
        <dbReference type="Pfam" id="PF12936"/>
    </source>
</evidence>
<dbReference type="PANTHER" id="PTHR14490">
    <property type="entry name" value="ZINC FINGER, ZZ TYPE"/>
    <property type="match status" value="1"/>
</dbReference>
<sequence length="777" mass="86416">MGNGRALSLFDEEEENAVPEIKVNKEFAARFEARGHNKKREELHRLKEKYPEEAAKLERRAMREGLAAARRGAGARAAPAEPEEDSSSSEEEEDLGLISDKKEAQILEVLQKIRAKDPAVFDPEAKFFSESDSDEGEEGAEPARKEKPMHLRDLIYKQAMEDGPEAVESDEEAGAAEGAAADPTYASELRDTRKAFLEAVEEVEAAAEPDLKVVRRHQPAAGPAGGASASSAKVQELLDSVFGADEAAASDEADRFLKQFIMNRGWVEAAEEESEESEEEEINYEEDEAYLERAEQFEHGYNFRFEEPGGAQIATHPRQIGDSVRREDDRRKKRRAERAERKAAEEEGRAAELRRLKNLKKDEVKARLREIEEVAGGGVAHDKLLAALGDEDFDPDEYDRRMAEAYGDDYYAGEEADPEAMEAEFERQLEALAYDEDDEGRDVLEGGRTEEDVGDDQKDDEEDDEDDDNSNNVLEGERTKGRKGGATNSSSSASASLAEQKATTFAELHRSLQAASAPDSSAETVQRAREDIKRLLDEYYKLDYEGVAGGIRTRFRYKDVDAQTFGLRSDEILAMEDKELNKVLGLRVIAAPYREDASHLTPNYGALRRLRREHGEVPGRGERRGNRDARRASGRDAAHSQTKKRKAPDAPRWEHGPVVEKTGPSGANAVPVKPRPQPTPEELRAATYAAPVLKRQRIRQERDAAREAYHAQKAADKEARKAKKVAERRVQRREEKKALKAARAAERAAPAAPAGGEGAPSKEATKTKKKKTKVADE</sequence>
<keyword evidence="5" id="KW-1185">Reference proteome</keyword>
<feature type="compositionally biased region" description="Low complexity" evidence="2">
    <location>
        <begin position="747"/>
        <end position="762"/>
    </location>
</feature>
<proteinExistence type="inferred from homology"/>
<dbReference type="AlphaFoldDB" id="A0AAD9MLX2"/>
<feature type="compositionally biased region" description="Acidic residues" evidence="2">
    <location>
        <begin position="131"/>
        <end position="140"/>
    </location>
</feature>
<reference evidence="4" key="1">
    <citation type="submission" date="2021-01" db="EMBL/GenBank/DDBJ databases">
        <authorList>
            <person name="Eckstrom K.M.E."/>
        </authorList>
    </citation>
    <scope>NUCLEOTIDE SEQUENCE</scope>
    <source>
        <strain evidence="4">UVCC 0001</strain>
    </source>
</reference>
<evidence type="ECO:0000313" key="5">
    <source>
        <dbReference type="Proteomes" id="UP001255856"/>
    </source>
</evidence>
<dbReference type="Pfam" id="PF12936">
    <property type="entry name" value="Kri1_C"/>
    <property type="match status" value="1"/>
</dbReference>
<organism evidence="4 5">
    <name type="scientific">Prototheca wickerhamii</name>
    <dbReference type="NCBI Taxonomy" id="3111"/>
    <lineage>
        <taxon>Eukaryota</taxon>
        <taxon>Viridiplantae</taxon>
        <taxon>Chlorophyta</taxon>
        <taxon>core chlorophytes</taxon>
        <taxon>Trebouxiophyceae</taxon>
        <taxon>Chlorellales</taxon>
        <taxon>Chlorellaceae</taxon>
        <taxon>Prototheca</taxon>
    </lineage>
</organism>
<feature type="compositionally biased region" description="Basic and acidic residues" evidence="2">
    <location>
        <begin position="647"/>
        <end position="658"/>
    </location>
</feature>
<dbReference type="GO" id="GO:0005730">
    <property type="term" value="C:nucleolus"/>
    <property type="evidence" value="ECO:0007669"/>
    <property type="project" value="TreeGrafter"/>
</dbReference>
<dbReference type="Pfam" id="PF05178">
    <property type="entry name" value="Kri1"/>
    <property type="match status" value="1"/>
</dbReference>
<feature type="compositionally biased region" description="Acidic residues" evidence="2">
    <location>
        <begin position="452"/>
        <end position="469"/>
    </location>
</feature>
<feature type="compositionally biased region" description="Acidic residues" evidence="2">
    <location>
        <begin position="411"/>
        <end position="423"/>
    </location>
</feature>
<feature type="domain" description="Kri1-like C-terminal" evidence="3">
    <location>
        <begin position="531"/>
        <end position="599"/>
    </location>
</feature>
<feature type="compositionally biased region" description="Basic residues" evidence="2">
    <location>
        <begin position="767"/>
        <end position="777"/>
    </location>
</feature>
<feature type="compositionally biased region" description="Acidic residues" evidence="2">
    <location>
        <begin position="81"/>
        <end position="95"/>
    </location>
</feature>
<feature type="compositionally biased region" description="Basic and acidic residues" evidence="2">
    <location>
        <begin position="141"/>
        <end position="155"/>
    </location>
</feature>
<feature type="region of interest" description="Disordered" evidence="2">
    <location>
        <begin position="301"/>
        <end position="349"/>
    </location>
</feature>
<feature type="compositionally biased region" description="Acidic residues" evidence="2">
    <location>
        <begin position="162"/>
        <end position="174"/>
    </location>
</feature>
<dbReference type="GO" id="GO:0000447">
    <property type="term" value="P:endonucleolytic cleavage in ITS1 to separate SSU-rRNA from 5.8S rRNA and LSU-rRNA from tricistronic rRNA transcript (SSU-rRNA, 5.8S rRNA, LSU-rRNA)"/>
    <property type="evidence" value="ECO:0007669"/>
    <property type="project" value="TreeGrafter"/>
</dbReference>
<name>A0AAD9MLX2_PROWI</name>
<feature type="compositionally biased region" description="Basic and acidic residues" evidence="2">
    <location>
        <begin position="337"/>
        <end position="349"/>
    </location>
</feature>
<feature type="compositionally biased region" description="Basic and acidic residues" evidence="2">
    <location>
        <begin position="613"/>
        <end position="638"/>
    </location>
</feature>
<dbReference type="Proteomes" id="UP001255856">
    <property type="component" value="Unassembled WGS sequence"/>
</dbReference>
<protein>
    <recommendedName>
        <fullName evidence="3">Kri1-like C-terminal domain-containing protein</fullName>
    </recommendedName>
</protein>
<feature type="compositionally biased region" description="Basic and acidic residues" evidence="2">
    <location>
        <begin position="441"/>
        <end position="451"/>
    </location>
</feature>
<dbReference type="EMBL" id="JASFZW010000012">
    <property type="protein sequence ID" value="KAK2076036.1"/>
    <property type="molecule type" value="Genomic_DNA"/>
</dbReference>
<feature type="region of interest" description="Disordered" evidence="2">
    <location>
        <begin position="605"/>
        <end position="777"/>
    </location>
</feature>
<dbReference type="GO" id="GO:0030686">
    <property type="term" value="C:90S preribosome"/>
    <property type="evidence" value="ECO:0007669"/>
    <property type="project" value="TreeGrafter"/>
</dbReference>
<accession>A0AAD9MLX2</accession>
<evidence type="ECO:0000256" key="2">
    <source>
        <dbReference type="SAM" id="MobiDB-lite"/>
    </source>
</evidence>
<feature type="region of interest" description="Disordered" evidence="2">
    <location>
        <begin position="121"/>
        <end position="187"/>
    </location>
</feature>
<feature type="compositionally biased region" description="Basic and acidic residues" evidence="2">
    <location>
        <begin position="698"/>
        <end position="746"/>
    </location>
</feature>
<evidence type="ECO:0000313" key="4">
    <source>
        <dbReference type="EMBL" id="KAK2076036.1"/>
    </source>
</evidence>
<feature type="region of interest" description="Disordered" evidence="2">
    <location>
        <begin position="390"/>
        <end position="502"/>
    </location>
</feature>
<feature type="region of interest" description="Disordered" evidence="2">
    <location>
        <begin position="64"/>
        <end position="100"/>
    </location>
</feature>
<evidence type="ECO:0000256" key="1">
    <source>
        <dbReference type="ARBA" id="ARBA00007473"/>
    </source>
</evidence>
<feature type="compositionally biased region" description="Low complexity" evidence="2">
    <location>
        <begin position="64"/>
        <end position="80"/>
    </location>
</feature>
<comment type="caution">
    <text evidence="4">The sequence shown here is derived from an EMBL/GenBank/DDBJ whole genome shotgun (WGS) entry which is preliminary data.</text>
</comment>